<dbReference type="PROSITE" id="PS51257">
    <property type="entry name" value="PROKAR_LIPOPROTEIN"/>
    <property type="match status" value="1"/>
</dbReference>
<name>A0A0B7HZ85_9FLAO</name>
<evidence type="ECO:0000313" key="4">
    <source>
        <dbReference type="Proteomes" id="UP000038200"/>
    </source>
</evidence>
<organism evidence="1 5">
    <name type="scientific">Capnocytophaga canis</name>
    <dbReference type="NCBI Taxonomy" id="1848903"/>
    <lineage>
        <taxon>Bacteria</taxon>
        <taxon>Pseudomonadati</taxon>
        <taxon>Bacteroidota</taxon>
        <taxon>Flavobacteriia</taxon>
        <taxon>Flavobacteriales</taxon>
        <taxon>Flavobacteriaceae</taxon>
        <taxon>Capnocytophaga</taxon>
    </lineage>
</organism>
<evidence type="ECO:0000313" key="6">
    <source>
        <dbReference type="Proteomes" id="UP000265497"/>
    </source>
</evidence>
<dbReference type="Proteomes" id="UP000038200">
    <property type="component" value="Unassembled WGS sequence"/>
</dbReference>
<keyword evidence="5" id="KW-1185">Reference proteome</keyword>
<reference evidence="4 5" key="1">
    <citation type="submission" date="2015-01" db="EMBL/GenBank/DDBJ databases">
        <authorList>
            <person name="MANFREDI Pablo"/>
        </authorList>
    </citation>
    <scope>NUCLEOTIDE SEQUENCE [LARGE SCALE GENOMIC DNA]</scope>
    <source>
        <strain evidence="1 5">CcD38</strain>
        <strain evidence="2 4">CcD93</strain>
    </source>
</reference>
<proteinExistence type="predicted"/>
<dbReference type="EMBL" id="CDOL01000135">
    <property type="protein sequence ID" value="CEN52235.1"/>
    <property type="molecule type" value="Genomic_DNA"/>
</dbReference>
<dbReference type="EMBL" id="NSDI01000010">
    <property type="protein sequence ID" value="RIY35647.1"/>
    <property type="molecule type" value="Genomic_DNA"/>
</dbReference>
<evidence type="ECO:0000313" key="3">
    <source>
        <dbReference type="EMBL" id="RIY35647.1"/>
    </source>
</evidence>
<dbReference type="STRING" id="1848903.CCAND38_100005"/>
<evidence type="ECO:0000313" key="2">
    <source>
        <dbReference type="EMBL" id="CEN52235.1"/>
    </source>
</evidence>
<gene>
    <name evidence="1" type="ORF">CCAND38_100005</name>
    <name evidence="2" type="ORF">CCAND93_220051</name>
    <name evidence="3" type="ORF">CKY20_09765</name>
</gene>
<dbReference type="Proteomes" id="UP000265497">
    <property type="component" value="Unassembled WGS sequence"/>
</dbReference>
<dbReference type="EMBL" id="CDOI01000002">
    <property type="protein sequence ID" value="CEN43317.1"/>
    <property type="molecule type" value="Genomic_DNA"/>
</dbReference>
<dbReference type="Pfam" id="PF20050">
    <property type="entry name" value="DUF6452"/>
    <property type="match status" value="1"/>
</dbReference>
<reference evidence="3 6" key="2">
    <citation type="submission" date="2017-08" db="EMBL/GenBank/DDBJ databases">
        <title>Capnocytophaga canis 17-158 assembly.</title>
        <authorList>
            <person name="Gulvik C.A."/>
        </authorList>
    </citation>
    <scope>NUCLEOTIDE SEQUENCE [LARGE SCALE GENOMIC DNA]</scope>
    <source>
        <strain evidence="3 6">17-158</strain>
    </source>
</reference>
<protein>
    <submittedName>
        <fullName evidence="1">Uncharacterized protein</fullName>
    </submittedName>
</protein>
<dbReference type="AlphaFoldDB" id="A0A0B7HZ85"/>
<accession>A0A0B7HZ85</accession>
<evidence type="ECO:0000313" key="5">
    <source>
        <dbReference type="Proteomes" id="UP000045051"/>
    </source>
</evidence>
<sequence>MKSYSKLYIVIPLLALSFLWITSCESDDLCDQKVNTPQLVIRFRDMSTQKEKKVSNLIVYGEGKNTLLINASTDSIALPLKVAEPKTSYVMVSNANYNNTTGEITGGDMTTITFTYQVQEEFVSRACGFKATYNTVSATIENPDDTWIQSINVTKTEVENEKNAHIQLYH</sequence>
<dbReference type="InterPro" id="IPR045607">
    <property type="entry name" value="DUF6452"/>
</dbReference>
<evidence type="ECO:0000313" key="1">
    <source>
        <dbReference type="EMBL" id="CEN43317.1"/>
    </source>
</evidence>
<dbReference type="OrthoDB" id="663527at2"/>
<dbReference type="GeneID" id="97264684"/>
<dbReference type="Proteomes" id="UP000045051">
    <property type="component" value="Unassembled WGS sequence"/>
</dbReference>
<dbReference type="RefSeq" id="WP_042006871.1">
    <property type="nucleotide sequence ID" value="NZ_BOQK01000011.1"/>
</dbReference>